<dbReference type="AlphaFoldDB" id="A0A928Z5H5"/>
<keyword evidence="2" id="KW-0482">Metalloprotease</keyword>
<feature type="region of interest" description="Disordered" evidence="1">
    <location>
        <begin position="485"/>
        <end position="510"/>
    </location>
</feature>
<evidence type="ECO:0000313" key="3">
    <source>
        <dbReference type="Proteomes" id="UP000625316"/>
    </source>
</evidence>
<dbReference type="SUPFAM" id="SSF55486">
    <property type="entry name" value="Metalloproteases ('zincins'), catalytic domain"/>
    <property type="match status" value="1"/>
</dbReference>
<proteinExistence type="predicted"/>
<keyword evidence="2" id="KW-0378">Hydrolase</keyword>
<feature type="compositionally biased region" description="Polar residues" evidence="1">
    <location>
        <begin position="485"/>
        <end position="497"/>
    </location>
</feature>
<sequence length="518" mass="56942">MSTQFNFTYDRGTTFNQMIGMEIAGQLWSQQLQDNTTINIHVSTSSSLPQGVIGGALPGIRSSTAYSQVRNALFNDRRSNDDYTATNNLASGASQTVNFDWMTNDYTWLGNQSSIQKQASELDITNANAKALGLSTNGAAIDGLILMSQTAPWSYDFSGGSIASNKLDYVSTALHEIGHILGFVSGIDGATGWRDVRQAFNANRMWEYDAEITQRANEGTILDLFRFNDSKWSNSPDFSYGYQGGWKTFSINDGNSTLAYFANGDDIANGGDGYQGSHWEESDYYQSHSIMAPVARFGRRQGITNLDRRAFDVIGWDINANAASQSWSSMEFQAIQSLASKLNTSTSWVQNYQDAAAYWIGGDRPLAVIDMIARSITYEWGTGGDGWWQKIVDLFQQRSLFSTVEGGSSQPSSDVGNADMFSRMGNHYSSVITETVPSRPILNIQWSNTPTSNADTPSNTAPTVETGDIQLMQLQNDAFDLKTPKSFSIQGSKTPVKNQPDHSSDWGIPGDGYWDVSI</sequence>
<accession>A0A928Z5H5</accession>
<evidence type="ECO:0000256" key="1">
    <source>
        <dbReference type="SAM" id="MobiDB-lite"/>
    </source>
</evidence>
<dbReference type="InterPro" id="IPR024079">
    <property type="entry name" value="MetalloPept_cat_dom_sf"/>
</dbReference>
<reference evidence="2" key="1">
    <citation type="submission" date="2020-10" db="EMBL/GenBank/DDBJ databases">
        <authorList>
            <person name="Castelo-Branco R."/>
            <person name="Eusebio N."/>
            <person name="Adriana R."/>
            <person name="Vieira A."/>
            <person name="Brugerolle De Fraissinette N."/>
            <person name="Rezende De Castro R."/>
            <person name="Schneider M.P."/>
            <person name="Vasconcelos V."/>
            <person name="Leao P.N."/>
        </authorList>
    </citation>
    <scope>NUCLEOTIDE SEQUENCE</scope>
    <source>
        <strain evidence="2">LEGE 11480</strain>
    </source>
</reference>
<protein>
    <submittedName>
        <fullName evidence="2">NF038122 family metalloprotease</fullName>
    </submittedName>
</protein>
<dbReference type="RefSeq" id="WP_264326110.1">
    <property type="nucleotide sequence ID" value="NZ_JADEXQ010000058.1"/>
</dbReference>
<organism evidence="2 3">
    <name type="scientific">Romeriopsis navalis LEGE 11480</name>
    <dbReference type="NCBI Taxonomy" id="2777977"/>
    <lineage>
        <taxon>Bacteria</taxon>
        <taxon>Bacillati</taxon>
        <taxon>Cyanobacteriota</taxon>
        <taxon>Cyanophyceae</taxon>
        <taxon>Leptolyngbyales</taxon>
        <taxon>Leptolyngbyaceae</taxon>
        <taxon>Romeriopsis</taxon>
        <taxon>Romeriopsis navalis</taxon>
    </lineage>
</organism>
<name>A0A928Z5H5_9CYAN</name>
<keyword evidence="2" id="KW-0645">Protease</keyword>
<gene>
    <name evidence="2" type="ORF">IQ266_16215</name>
</gene>
<evidence type="ECO:0000313" key="2">
    <source>
        <dbReference type="EMBL" id="MBE9031280.1"/>
    </source>
</evidence>
<dbReference type="EMBL" id="JADEXQ010000058">
    <property type="protein sequence ID" value="MBE9031280.1"/>
    <property type="molecule type" value="Genomic_DNA"/>
</dbReference>
<dbReference type="NCBIfam" id="NF038122">
    <property type="entry name" value="metallo_LGF"/>
    <property type="match status" value="1"/>
</dbReference>
<keyword evidence="3" id="KW-1185">Reference proteome</keyword>
<dbReference type="Gene3D" id="3.40.390.10">
    <property type="entry name" value="Collagenase (Catalytic Domain)"/>
    <property type="match status" value="1"/>
</dbReference>
<dbReference type="GO" id="GO:0008237">
    <property type="term" value="F:metallopeptidase activity"/>
    <property type="evidence" value="ECO:0007669"/>
    <property type="project" value="UniProtKB-KW"/>
</dbReference>
<comment type="caution">
    <text evidence="2">The sequence shown here is derived from an EMBL/GenBank/DDBJ whole genome shotgun (WGS) entry which is preliminary data.</text>
</comment>
<dbReference type="Proteomes" id="UP000625316">
    <property type="component" value="Unassembled WGS sequence"/>
</dbReference>